<feature type="compositionally biased region" description="Basic and acidic residues" evidence="1">
    <location>
        <begin position="984"/>
        <end position="999"/>
    </location>
</feature>
<feature type="compositionally biased region" description="Polar residues" evidence="1">
    <location>
        <begin position="176"/>
        <end position="188"/>
    </location>
</feature>
<evidence type="ECO:0000313" key="2">
    <source>
        <dbReference type="EMBL" id="OLQ01649.1"/>
    </source>
</evidence>
<reference evidence="2 3" key="1">
    <citation type="submission" date="2016-02" db="EMBL/GenBank/DDBJ databases">
        <title>Genome analysis of coral dinoflagellate symbionts highlights evolutionary adaptations to a symbiotic lifestyle.</title>
        <authorList>
            <person name="Aranda M."/>
            <person name="Li Y."/>
            <person name="Liew Y.J."/>
            <person name="Baumgarten S."/>
            <person name="Simakov O."/>
            <person name="Wilson M."/>
            <person name="Piel J."/>
            <person name="Ashoor H."/>
            <person name="Bougouffa S."/>
            <person name="Bajic V.B."/>
            <person name="Ryu T."/>
            <person name="Ravasi T."/>
            <person name="Bayer T."/>
            <person name="Micklem G."/>
            <person name="Kim H."/>
            <person name="Bhak J."/>
            <person name="Lajeunesse T.C."/>
            <person name="Voolstra C.R."/>
        </authorList>
    </citation>
    <scope>NUCLEOTIDE SEQUENCE [LARGE SCALE GENOMIC DNA]</scope>
    <source>
        <strain evidence="2 3">CCMP2467</strain>
    </source>
</reference>
<feature type="compositionally biased region" description="Polar residues" evidence="1">
    <location>
        <begin position="1076"/>
        <end position="1096"/>
    </location>
</feature>
<proteinExistence type="predicted"/>
<feature type="compositionally biased region" description="Polar residues" evidence="1">
    <location>
        <begin position="1036"/>
        <end position="1049"/>
    </location>
</feature>
<feature type="region of interest" description="Disordered" evidence="1">
    <location>
        <begin position="888"/>
        <end position="912"/>
    </location>
</feature>
<dbReference type="EMBL" id="LSRX01000285">
    <property type="protein sequence ID" value="OLQ01649.1"/>
    <property type="molecule type" value="Genomic_DNA"/>
</dbReference>
<comment type="caution">
    <text evidence="2">The sequence shown here is derived from an EMBL/GenBank/DDBJ whole genome shotgun (WGS) entry which is preliminary data.</text>
</comment>
<feature type="compositionally biased region" description="Low complexity" evidence="1">
    <location>
        <begin position="1002"/>
        <end position="1016"/>
    </location>
</feature>
<protein>
    <submittedName>
        <fullName evidence="2">Uncharacterized protein</fullName>
    </submittedName>
</protein>
<sequence>MDVNGRALWRRDLDVLELYSGPGRDAPQAEELTALGRSAMQYAEQDISVPPEREDPDMLRFEEMVEHDWSCAGLSELDEFLRQEADQGRWPGQLWKETPGSLDKGASVGSLDSEIATPAVVRQARKVVDMDKGTSEPTLQAGEDDPEVEKICRDLAEQMTMADTQEVIRTTEDSTGKQVETPKNTQQVMDAKTTKDSAGMVETPENTQQAMDAKTTKDSDQGQQQAEVELLSVTGGDVQNPALAQAAQLLKALNNIQPGATQSALLRPGTVDFAELISQMQQLQSAQQGGSGSAPDLAADEPDDKKAQASMPPPSTIPVKAPKQQDVMPATRPGSPAPPSLADRAGPPTVAAEQAQVSLAEAAKQIQVEINASRRRARRGTSNLVTCRNDCPPAITLELKRLTVKGKKSALEYMKKLHELFHEYILSGESWGESRVDEQLVNTLIEEKVMKLYKCWVDATETKEEMEKYQLDYLREGNAGDPAPEGNDDADPTPKPKDPAKNKDLLAKQATGPVLEEALGLLATANANYKTASKHVKLHQATKKAPAAKVTRVSLTLCFATWEPELAKAGSYGRYRQNISRDIFRALELPVELFYVKVPIRDPGGQMHRYPLFTIRDHLCLPGGRTLRPIFRALTWSFNVLYAGKFPETGPDSEPLPKSMAKKAGQLIDGGDPHIYTLDGDKFDFYQNGTFSVFHYAGQKLPHPTKKNATVDWQLYSHYGGPFWTAQGVLLVDRSMGSMRQALELTSKDCQWYKKAGKTWFPVKNGQRTETGWKDTLVLNTVCKPSGINMRVSMPDMGESRFLEGQIEVGNGEEQKKFARKQPWTALGGSGPAATFIEQLESKKGLSLLTACGEAVEATKVWNQVAWVFNSQPTSECFAHSRGWDDRSGWSGEHTGDAFDPELGGSPHQPTLDEADEVSKLRDRCPNPNLQGIPVQVAAADHADKASGPGQVVLLESRASILPVDPGTNRLVCPPAPPPSKRQRHDEQRAVECHRHVDQGRTTASDTSMATSASTTQQIVQLDDSPDSPELVPAEVTSQPNPASSASTCSRKHRQQPRVSSSSTSSPELIPAVEGTSLQGTGRGQGQDSVQSTGHQEPQEPDSTSEEASGTSSDSSMSSQRSNEPRIVYLRRCQDYMRVWKLI</sequence>
<gene>
    <name evidence="2" type="ORF">AK812_SmicGene15577</name>
</gene>
<feature type="region of interest" description="Disordered" evidence="1">
    <location>
        <begin position="282"/>
        <end position="351"/>
    </location>
</feature>
<evidence type="ECO:0000256" key="1">
    <source>
        <dbReference type="SAM" id="MobiDB-lite"/>
    </source>
</evidence>
<evidence type="ECO:0000313" key="3">
    <source>
        <dbReference type="Proteomes" id="UP000186817"/>
    </source>
</evidence>
<organism evidence="2 3">
    <name type="scientific">Symbiodinium microadriaticum</name>
    <name type="common">Dinoflagellate</name>
    <name type="synonym">Zooxanthella microadriatica</name>
    <dbReference type="NCBI Taxonomy" id="2951"/>
    <lineage>
        <taxon>Eukaryota</taxon>
        <taxon>Sar</taxon>
        <taxon>Alveolata</taxon>
        <taxon>Dinophyceae</taxon>
        <taxon>Suessiales</taxon>
        <taxon>Symbiodiniaceae</taxon>
        <taxon>Symbiodinium</taxon>
    </lineage>
</organism>
<feature type="region of interest" description="Disordered" evidence="1">
    <location>
        <begin position="476"/>
        <end position="502"/>
    </location>
</feature>
<accession>A0A1Q9E2M9</accession>
<keyword evidence="3" id="KW-1185">Reference proteome</keyword>
<dbReference type="Proteomes" id="UP000186817">
    <property type="component" value="Unassembled WGS sequence"/>
</dbReference>
<name>A0A1Q9E2M9_SYMMI</name>
<feature type="compositionally biased region" description="Basic and acidic residues" evidence="1">
    <location>
        <begin position="492"/>
        <end position="502"/>
    </location>
</feature>
<feature type="region of interest" description="Disordered" evidence="1">
    <location>
        <begin position="964"/>
        <end position="1127"/>
    </location>
</feature>
<feature type="region of interest" description="Disordered" evidence="1">
    <location>
        <begin position="172"/>
        <end position="225"/>
    </location>
</feature>
<dbReference type="AlphaFoldDB" id="A0A1Q9E2M9"/>
<feature type="compositionally biased region" description="Low complexity" evidence="1">
    <location>
        <begin position="1106"/>
        <end position="1122"/>
    </location>
</feature>